<protein>
    <submittedName>
        <fullName evidence="8">Putative MFS family arabinose efflux permease</fullName>
    </submittedName>
</protein>
<keyword evidence="5 6" id="KW-0472">Membrane</keyword>
<feature type="transmembrane region" description="Helical" evidence="6">
    <location>
        <begin position="263"/>
        <end position="283"/>
    </location>
</feature>
<dbReference type="InterPro" id="IPR020846">
    <property type="entry name" value="MFS_dom"/>
</dbReference>
<dbReference type="Proteomes" id="UP000321617">
    <property type="component" value="Unassembled WGS sequence"/>
</dbReference>
<dbReference type="RefSeq" id="WP_211354364.1">
    <property type="nucleotide sequence ID" value="NZ_BAABIJ010000001.1"/>
</dbReference>
<evidence type="ECO:0000256" key="1">
    <source>
        <dbReference type="ARBA" id="ARBA00004651"/>
    </source>
</evidence>
<feature type="domain" description="Major facilitator superfamily (MFS) profile" evidence="7">
    <location>
        <begin position="1"/>
        <end position="400"/>
    </location>
</feature>
<organism evidence="8 9">
    <name type="scientific">Stackebrandtia albiflava</name>
    <dbReference type="NCBI Taxonomy" id="406432"/>
    <lineage>
        <taxon>Bacteria</taxon>
        <taxon>Bacillati</taxon>
        <taxon>Actinomycetota</taxon>
        <taxon>Actinomycetes</taxon>
        <taxon>Glycomycetales</taxon>
        <taxon>Glycomycetaceae</taxon>
        <taxon>Stackebrandtia</taxon>
    </lineage>
</organism>
<feature type="transmembrane region" description="Helical" evidence="6">
    <location>
        <begin position="179"/>
        <end position="200"/>
    </location>
</feature>
<feature type="transmembrane region" description="Helical" evidence="6">
    <location>
        <begin position="60"/>
        <end position="79"/>
    </location>
</feature>
<comment type="caution">
    <text evidence="8">The sequence shown here is derived from an EMBL/GenBank/DDBJ whole genome shotgun (WGS) entry which is preliminary data.</text>
</comment>
<sequence>MSPSTLTAQTSHRRSARPPEFPASAGAVVVLVVTALFVLTQLYAAIPLVGPVGEDLGGDVSFALSTAFSVCYAVGFLVWGPLADQYGRRRVLVIGLAALTLATLGAAGASSVPALGTLRGLQGLAAASFAPVALAYLAEATPPSRRAASIGAMSTAFLVAGITGQALASAIALSLGWSWMFVLSGVVLCGCLAGVAVLVVEPPRPAVPGGLGKRFVALGRVAVMPRVLLLAAAHLTLLLGFVAMYTGLGPQLGTLGLDASHTIWLRLAGLPGMFASLAVGPLARRFGTSGVARLGFAVAALGLVTEALLADSPVGIAVTSLVYVVGVALAVPAMITLFGEAAVPQRAGGMALNGFVLFIGASLGPLTAGLDLAFPALLLGLAGLTAIAVLCLTLFSRRESAIEP</sequence>
<dbReference type="InterPro" id="IPR050189">
    <property type="entry name" value="MFS_Efflux_Transporters"/>
</dbReference>
<reference evidence="8 9" key="1">
    <citation type="journal article" date="2013" name="Stand. Genomic Sci.">
        <title>Genomic Encyclopedia of Type Strains, Phase I: The one thousand microbial genomes (KMG-I) project.</title>
        <authorList>
            <person name="Kyrpides N.C."/>
            <person name="Woyke T."/>
            <person name="Eisen J.A."/>
            <person name="Garrity G."/>
            <person name="Lilburn T.G."/>
            <person name="Beck B.J."/>
            <person name="Whitman W.B."/>
            <person name="Hugenholtz P."/>
            <person name="Klenk H.P."/>
        </authorList>
    </citation>
    <scope>NUCLEOTIDE SEQUENCE [LARGE SCALE GENOMIC DNA]</scope>
    <source>
        <strain evidence="8 9">DSM 45044</strain>
    </source>
</reference>
<dbReference type="PANTHER" id="PTHR43124">
    <property type="entry name" value="PURINE EFFLUX PUMP PBUE"/>
    <property type="match status" value="1"/>
</dbReference>
<dbReference type="PANTHER" id="PTHR43124:SF3">
    <property type="entry name" value="CHLORAMPHENICOL EFFLUX PUMP RV0191"/>
    <property type="match status" value="1"/>
</dbReference>
<evidence type="ECO:0000256" key="6">
    <source>
        <dbReference type="SAM" id="Phobius"/>
    </source>
</evidence>
<comment type="subcellular location">
    <subcellularLocation>
        <location evidence="1">Cell membrane</location>
        <topology evidence="1">Multi-pass membrane protein</topology>
    </subcellularLocation>
</comment>
<feature type="transmembrane region" description="Helical" evidence="6">
    <location>
        <begin position="350"/>
        <end position="368"/>
    </location>
</feature>
<evidence type="ECO:0000259" key="7">
    <source>
        <dbReference type="PROSITE" id="PS50850"/>
    </source>
</evidence>
<feature type="transmembrane region" description="Helical" evidence="6">
    <location>
        <begin position="316"/>
        <end position="338"/>
    </location>
</feature>
<dbReference type="EMBL" id="VLLL01000005">
    <property type="protein sequence ID" value="TWJ16168.1"/>
    <property type="molecule type" value="Genomic_DNA"/>
</dbReference>
<dbReference type="InterPro" id="IPR036259">
    <property type="entry name" value="MFS_trans_sf"/>
</dbReference>
<feature type="transmembrane region" description="Helical" evidence="6">
    <location>
        <begin position="374"/>
        <end position="395"/>
    </location>
</feature>
<dbReference type="SUPFAM" id="SSF103473">
    <property type="entry name" value="MFS general substrate transporter"/>
    <property type="match status" value="1"/>
</dbReference>
<feature type="transmembrane region" description="Helical" evidence="6">
    <location>
        <begin position="221"/>
        <end position="243"/>
    </location>
</feature>
<dbReference type="Pfam" id="PF07690">
    <property type="entry name" value="MFS_1"/>
    <property type="match status" value="1"/>
</dbReference>
<feature type="transmembrane region" description="Helical" evidence="6">
    <location>
        <begin position="121"/>
        <end position="138"/>
    </location>
</feature>
<dbReference type="AlphaFoldDB" id="A0A562VE79"/>
<accession>A0A562VE79</accession>
<dbReference type="InterPro" id="IPR011701">
    <property type="entry name" value="MFS"/>
</dbReference>
<dbReference type="Gene3D" id="1.20.1250.20">
    <property type="entry name" value="MFS general substrate transporter like domains"/>
    <property type="match status" value="1"/>
</dbReference>
<feature type="transmembrane region" description="Helical" evidence="6">
    <location>
        <begin position="91"/>
        <end position="115"/>
    </location>
</feature>
<feature type="transmembrane region" description="Helical" evidence="6">
    <location>
        <begin position="290"/>
        <end position="310"/>
    </location>
</feature>
<feature type="transmembrane region" description="Helical" evidence="6">
    <location>
        <begin position="150"/>
        <end position="173"/>
    </location>
</feature>
<keyword evidence="4 6" id="KW-1133">Transmembrane helix</keyword>
<keyword evidence="3 6" id="KW-0812">Transmembrane</keyword>
<evidence type="ECO:0000256" key="5">
    <source>
        <dbReference type="ARBA" id="ARBA00023136"/>
    </source>
</evidence>
<name>A0A562VE79_9ACTN</name>
<evidence type="ECO:0000256" key="3">
    <source>
        <dbReference type="ARBA" id="ARBA00022692"/>
    </source>
</evidence>
<dbReference type="PROSITE" id="PS50850">
    <property type="entry name" value="MFS"/>
    <property type="match status" value="1"/>
</dbReference>
<evidence type="ECO:0000313" key="9">
    <source>
        <dbReference type="Proteomes" id="UP000321617"/>
    </source>
</evidence>
<evidence type="ECO:0000256" key="2">
    <source>
        <dbReference type="ARBA" id="ARBA00022475"/>
    </source>
</evidence>
<keyword evidence="9" id="KW-1185">Reference proteome</keyword>
<gene>
    <name evidence="8" type="ORF">LX16_1892</name>
</gene>
<evidence type="ECO:0000313" key="8">
    <source>
        <dbReference type="EMBL" id="TWJ16168.1"/>
    </source>
</evidence>
<proteinExistence type="predicted"/>
<keyword evidence="2" id="KW-1003">Cell membrane</keyword>
<dbReference type="GO" id="GO:0005886">
    <property type="term" value="C:plasma membrane"/>
    <property type="evidence" value="ECO:0007669"/>
    <property type="project" value="UniProtKB-SubCell"/>
</dbReference>
<dbReference type="GO" id="GO:0022857">
    <property type="term" value="F:transmembrane transporter activity"/>
    <property type="evidence" value="ECO:0007669"/>
    <property type="project" value="InterPro"/>
</dbReference>
<feature type="transmembrane region" description="Helical" evidence="6">
    <location>
        <begin position="21"/>
        <end position="40"/>
    </location>
</feature>
<evidence type="ECO:0000256" key="4">
    <source>
        <dbReference type="ARBA" id="ARBA00022989"/>
    </source>
</evidence>